<proteinExistence type="predicted"/>
<dbReference type="RefSeq" id="WP_146536137.1">
    <property type="nucleotide sequence ID" value="NZ_SJPX01000005.1"/>
</dbReference>
<evidence type="ECO:0008006" key="4">
    <source>
        <dbReference type="Google" id="ProtNLM"/>
    </source>
</evidence>
<protein>
    <recommendedName>
        <fullName evidence="4">DUF2809 domain-containing protein</fullName>
    </recommendedName>
</protein>
<sequence length="144" mass="15827">MPALKHSLRRTVHFGLMLAVIVLGLASRQYSLSLPNFVASYAGDLLWALMVYLGLGVLIPATKIRRRVIIALLFSYAIEFSQLYHAPWINEIRQTRLGGLVLGFSYLTSDLVCYTLGIAIGAAGEIGLNRWTCGSPEHDSESST</sequence>
<keyword evidence="1" id="KW-0472">Membrane</keyword>
<dbReference type="EMBL" id="SJPX01000005">
    <property type="protein sequence ID" value="TWU47657.1"/>
    <property type="molecule type" value="Genomic_DNA"/>
</dbReference>
<evidence type="ECO:0000313" key="3">
    <source>
        <dbReference type="Proteomes" id="UP000317977"/>
    </source>
</evidence>
<gene>
    <name evidence="2" type="ORF">Poly59_44980</name>
</gene>
<reference evidence="2 3" key="1">
    <citation type="submission" date="2019-02" db="EMBL/GenBank/DDBJ databases">
        <title>Deep-cultivation of Planctomycetes and their phenomic and genomic characterization uncovers novel biology.</title>
        <authorList>
            <person name="Wiegand S."/>
            <person name="Jogler M."/>
            <person name="Boedeker C."/>
            <person name="Pinto D."/>
            <person name="Vollmers J."/>
            <person name="Rivas-Marin E."/>
            <person name="Kohn T."/>
            <person name="Peeters S.H."/>
            <person name="Heuer A."/>
            <person name="Rast P."/>
            <person name="Oberbeckmann S."/>
            <person name="Bunk B."/>
            <person name="Jeske O."/>
            <person name="Meyerdierks A."/>
            <person name="Storesund J.E."/>
            <person name="Kallscheuer N."/>
            <person name="Luecker S."/>
            <person name="Lage O.M."/>
            <person name="Pohl T."/>
            <person name="Merkel B.J."/>
            <person name="Hornburger P."/>
            <person name="Mueller R.-W."/>
            <person name="Bruemmer F."/>
            <person name="Labrenz M."/>
            <person name="Spormann A.M."/>
            <person name="Op Den Camp H."/>
            <person name="Overmann J."/>
            <person name="Amann R."/>
            <person name="Jetten M.S.M."/>
            <person name="Mascher T."/>
            <person name="Medema M.H."/>
            <person name="Devos D.P."/>
            <person name="Kaster A.-K."/>
            <person name="Ovreas L."/>
            <person name="Rohde M."/>
            <person name="Galperin M.Y."/>
            <person name="Jogler C."/>
        </authorList>
    </citation>
    <scope>NUCLEOTIDE SEQUENCE [LARGE SCALE GENOMIC DNA]</scope>
    <source>
        <strain evidence="2 3">Poly59</strain>
    </source>
</reference>
<dbReference type="AlphaFoldDB" id="A0A5C6EHY5"/>
<name>A0A5C6EHY5_9BACT</name>
<organism evidence="2 3">
    <name type="scientific">Rubripirellula reticaptiva</name>
    <dbReference type="NCBI Taxonomy" id="2528013"/>
    <lineage>
        <taxon>Bacteria</taxon>
        <taxon>Pseudomonadati</taxon>
        <taxon>Planctomycetota</taxon>
        <taxon>Planctomycetia</taxon>
        <taxon>Pirellulales</taxon>
        <taxon>Pirellulaceae</taxon>
        <taxon>Rubripirellula</taxon>
    </lineage>
</organism>
<dbReference type="OrthoDB" id="5360192at2"/>
<keyword evidence="1" id="KW-1133">Transmembrane helix</keyword>
<keyword evidence="3" id="KW-1185">Reference proteome</keyword>
<keyword evidence="1" id="KW-0812">Transmembrane</keyword>
<dbReference type="InterPro" id="IPR021257">
    <property type="entry name" value="DUF2809"/>
</dbReference>
<evidence type="ECO:0000313" key="2">
    <source>
        <dbReference type="EMBL" id="TWU47657.1"/>
    </source>
</evidence>
<evidence type="ECO:0000256" key="1">
    <source>
        <dbReference type="SAM" id="Phobius"/>
    </source>
</evidence>
<feature type="transmembrane region" description="Helical" evidence="1">
    <location>
        <begin position="12"/>
        <end position="31"/>
    </location>
</feature>
<comment type="caution">
    <text evidence="2">The sequence shown here is derived from an EMBL/GenBank/DDBJ whole genome shotgun (WGS) entry which is preliminary data.</text>
</comment>
<dbReference type="Pfam" id="PF10990">
    <property type="entry name" value="DUF2809"/>
    <property type="match status" value="1"/>
</dbReference>
<feature type="transmembrane region" description="Helical" evidence="1">
    <location>
        <begin position="37"/>
        <end position="61"/>
    </location>
</feature>
<accession>A0A5C6EHY5</accession>
<feature type="transmembrane region" description="Helical" evidence="1">
    <location>
        <begin position="97"/>
        <end position="120"/>
    </location>
</feature>
<dbReference type="Proteomes" id="UP000317977">
    <property type="component" value="Unassembled WGS sequence"/>
</dbReference>